<dbReference type="RefSeq" id="XP_033393217.1">
    <property type="nucleotide sequence ID" value="XM_033544424.1"/>
</dbReference>
<gene>
    <name evidence="2" type="ORF">K452DRAFT_321742</name>
</gene>
<evidence type="ECO:0008006" key="4">
    <source>
        <dbReference type="Google" id="ProtNLM"/>
    </source>
</evidence>
<dbReference type="AlphaFoldDB" id="A0A6A6AZY3"/>
<evidence type="ECO:0000256" key="1">
    <source>
        <dbReference type="SAM" id="SignalP"/>
    </source>
</evidence>
<dbReference type="Proteomes" id="UP000799438">
    <property type="component" value="Unassembled WGS sequence"/>
</dbReference>
<dbReference type="EMBL" id="ML995502">
    <property type="protein sequence ID" value="KAF2137502.1"/>
    <property type="molecule type" value="Genomic_DNA"/>
</dbReference>
<dbReference type="GeneID" id="54301920"/>
<feature type="chain" id="PRO_5025397293" description="Hydrophobin" evidence="1">
    <location>
        <begin position="19"/>
        <end position="120"/>
    </location>
</feature>
<proteinExistence type="predicted"/>
<protein>
    <recommendedName>
        <fullName evidence="4">Hydrophobin</fullName>
    </recommendedName>
</protein>
<keyword evidence="1" id="KW-0732">Signal</keyword>
<reference evidence="2" key="1">
    <citation type="journal article" date="2020" name="Stud. Mycol.">
        <title>101 Dothideomycetes genomes: a test case for predicting lifestyles and emergence of pathogens.</title>
        <authorList>
            <person name="Haridas S."/>
            <person name="Albert R."/>
            <person name="Binder M."/>
            <person name="Bloem J."/>
            <person name="Labutti K."/>
            <person name="Salamov A."/>
            <person name="Andreopoulos B."/>
            <person name="Baker S."/>
            <person name="Barry K."/>
            <person name="Bills G."/>
            <person name="Bluhm B."/>
            <person name="Cannon C."/>
            <person name="Castanera R."/>
            <person name="Culley D."/>
            <person name="Daum C."/>
            <person name="Ezra D."/>
            <person name="Gonzalez J."/>
            <person name="Henrissat B."/>
            <person name="Kuo A."/>
            <person name="Liang C."/>
            <person name="Lipzen A."/>
            <person name="Lutzoni F."/>
            <person name="Magnuson J."/>
            <person name="Mondo S."/>
            <person name="Nolan M."/>
            <person name="Ohm R."/>
            <person name="Pangilinan J."/>
            <person name="Park H.-J."/>
            <person name="Ramirez L."/>
            <person name="Alfaro M."/>
            <person name="Sun H."/>
            <person name="Tritt A."/>
            <person name="Yoshinaga Y."/>
            <person name="Zwiers L.-H."/>
            <person name="Turgeon B."/>
            <person name="Goodwin S."/>
            <person name="Spatafora J."/>
            <person name="Crous P."/>
            <person name="Grigoriev I."/>
        </authorList>
    </citation>
    <scope>NUCLEOTIDE SEQUENCE</scope>
    <source>
        <strain evidence="2">CBS 121167</strain>
    </source>
</reference>
<accession>A0A6A6AZY3</accession>
<feature type="signal peptide" evidence="1">
    <location>
        <begin position="1"/>
        <end position="18"/>
    </location>
</feature>
<name>A0A6A6AZY3_9PEZI</name>
<evidence type="ECO:0000313" key="2">
    <source>
        <dbReference type="EMBL" id="KAF2137502.1"/>
    </source>
</evidence>
<keyword evidence="3" id="KW-1185">Reference proteome</keyword>
<evidence type="ECO:0000313" key="3">
    <source>
        <dbReference type="Proteomes" id="UP000799438"/>
    </source>
</evidence>
<organism evidence="2 3">
    <name type="scientific">Aplosporella prunicola CBS 121167</name>
    <dbReference type="NCBI Taxonomy" id="1176127"/>
    <lineage>
        <taxon>Eukaryota</taxon>
        <taxon>Fungi</taxon>
        <taxon>Dikarya</taxon>
        <taxon>Ascomycota</taxon>
        <taxon>Pezizomycotina</taxon>
        <taxon>Dothideomycetes</taxon>
        <taxon>Dothideomycetes incertae sedis</taxon>
        <taxon>Botryosphaeriales</taxon>
        <taxon>Aplosporellaceae</taxon>
        <taxon>Aplosporella</taxon>
    </lineage>
</organism>
<sequence length="120" mass="11795">MKFTGAITAFAIVAAVAAAPGGLEARTDKIGSSASTCSTGSTSLKCCNTSAQSCSNLNNGAIEKAGLGGLLNLLSGILPLDLLSNAQLTLLSKNGCDSNSQVACCSGASLVNVCSPINVL</sequence>